<comment type="caution">
    <text evidence="1">The sequence shown here is derived from an EMBL/GenBank/DDBJ whole genome shotgun (WGS) entry which is preliminary data.</text>
</comment>
<protein>
    <submittedName>
        <fullName evidence="1">Uncharacterized protein</fullName>
    </submittedName>
</protein>
<name>A0A507DPU6_9FUNG</name>
<dbReference type="EMBL" id="QEAQ01000204">
    <property type="protein sequence ID" value="TPX53712.1"/>
    <property type="molecule type" value="Genomic_DNA"/>
</dbReference>
<dbReference type="AlphaFoldDB" id="A0A507DPU6"/>
<sequence>MYGEFLYSSLKQRVYNIQPRRVEAFKILSVSFLQDWDLVENGVNNKIAFAEQGSDTVRYATIPTGNYSIVNFGDAIASALTAASGAGNTYEVTYSPVSRRLTVSTSGVDFKILEGYRGTTAYVLTGMSSRYETGYGKSLTLKNPVNLSGSYPVLLTSNISVKGQVYLTDYNDAAQSIVASMTPDSFGDIVTWTNDGGEYLPVEETVTRVEFHLVNSLTGQEVSLNSPLSVRFAILDDKNDV</sequence>
<evidence type="ECO:0000313" key="2">
    <source>
        <dbReference type="Proteomes" id="UP000318582"/>
    </source>
</evidence>
<gene>
    <name evidence="1" type="ORF">PhCBS80983_g06214</name>
</gene>
<accession>A0A507DPU6</accession>
<proteinExistence type="predicted"/>
<reference evidence="1 2" key="1">
    <citation type="journal article" date="2019" name="Sci. Rep.">
        <title>Comparative genomics of chytrid fungi reveal insights into the obligate biotrophic and pathogenic lifestyle of Synchytrium endobioticum.</title>
        <authorList>
            <person name="van de Vossenberg B.T.L.H."/>
            <person name="Warris S."/>
            <person name="Nguyen H.D.T."/>
            <person name="van Gent-Pelzer M.P.E."/>
            <person name="Joly D.L."/>
            <person name="van de Geest H.C."/>
            <person name="Bonants P.J.M."/>
            <person name="Smith D.S."/>
            <person name="Levesque C.A."/>
            <person name="van der Lee T.A.J."/>
        </authorList>
    </citation>
    <scope>NUCLEOTIDE SEQUENCE [LARGE SCALE GENOMIC DNA]</scope>
    <source>
        <strain evidence="1 2">CBS 809.83</strain>
    </source>
</reference>
<evidence type="ECO:0000313" key="1">
    <source>
        <dbReference type="EMBL" id="TPX53712.1"/>
    </source>
</evidence>
<dbReference type="Proteomes" id="UP000318582">
    <property type="component" value="Unassembled WGS sequence"/>
</dbReference>
<organism evidence="1 2">
    <name type="scientific">Powellomyces hirtus</name>
    <dbReference type="NCBI Taxonomy" id="109895"/>
    <lineage>
        <taxon>Eukaryota</taxon>
        <taxon>Fungi</taxon>
        <taxon>Fungi incertae sedis</taxon>
        <taxon>Chytridiomycota</taxon>
        <taxon>Chytridiomycota incertae sedis</taxon>
        <taxon>Chytridiomycetes</taxon>
        <taxon>Spizellomycetales</taxon>
        <taxon>Powellomycetaceae</taxon>
        <taxon>Powellomyces</taxon>
    </lineage>
</organism>
<keyword evidence="2" id="KW-1185">Reference proteome</keyword>